<dbReference type="PANTHER" id="PTHR13794:SF58">
    <property type="entry name" value="MITOCHONDRIAL ENOLASE SUPERFAMILY MEMBER 1"/>
    <property type="match status" value="1"/>
</dbReference>
<dbReference type="SFLD" id="SFLDS00001">
    <property type="entry name" value="Enolase"/>
    <property type="match status" value="1"/>
</dbReference>
<evidence type="ECO:0000256" key="2">
    <source>
        <dbReference type="ARBA" id="ARBA00022723"/>
    </source>
</evidence>
<evidence type="ECO:0000313" key="5">
    <source>
        <dbReference type="EMBL" id="MEQ2520099.1"/>
    </source>
</evidence>
<reference evidence="5 6" key="1">
    <citation type="submission" date="2024-03" db="EMBL/GenBank/DDBJ databases">
        <title>Human intestinal bacterial collection.</title>
        <authorList>
            <person name="Pauvert C."/>
            <person name="Hitch T.C.A."/>
            <person name="Clavel T."/>
        </authorList>
    </citation>
    <scope>NUCLEOTIDE SEQUENCE [LARGE SCALE GENOMIC DNA]</scope>
    <source>
        <strain evidence="5 6">CLA-JM-H11</strain>
    </source>
</reference>
<feature type="domain" description="Mandelate racemase/muconate lactonizing enzyme C-terminal" evidence="4">
    <location>
        <begin position="152"/>
        <end position="253"/>
    </location>
</feature>
<evidence type="ECO:0000256" key="3">
    <source>
        <dbReference type="ARBA" id="ARBA00022842"/>
    </source>
</evidence>
<evidence type="ECO:0000256" key="1">
    <source>
        <dbReference type="ARBA" id="ARBA00001946"/>
    </source>
</evidence>
<dbReference type="InterPro" id="IPR029065">
    <property type="entry name" value="Enolase_C-like"/>
</dbReference>
<dbReference type="Gene3D" id="3.30.390.10">
    <property type="entry name" value="Enolase-like, N-terminal domain"/>
    <property type="match status" value="1"/>
</dbReference>
<dbReference type="InterPro" id="IPR046945">
    <property type="entry name" value="RHMD-like"/>
</dbReference>
<proteinExistence type="predicted"/>
<dbReference type="SUPFAM" id="SSF51604">
    <property type="entry name" value="Enolase C-terminal domain-like"/>
    <property type="match status" value="1"/>
</dbReference>
<comment type="caution">
    <text evidence="5">The sequence shown here is derived from an EMBL/GenBank/DDBJ whole genome shotgun (WGS) entry which is preliminary data.</text>
</comment>
<sequence>MKITDVEGIVLQSPEKYLNPTGSEEAPGVAYCFLIKVSTDEGITGWSDVETAPQIAQSLIASPRTGCDMMEGIRELVIGQDPFDVEALWDKLYLGTAYYGRRGVAIQVMSGFDIACHDIIGKAIHRPVHKILGGARREQVRAYASTLFRPRPDDMRRACEFYLSKGFTAIKFGWGVFGQDPKNDIALVKAARETIGKDVALMVDAGWKVSRSAEDAARLVRELEVYDVYWLEDFLHPENYEGYARVKAAGSKVRLAAGEQEATGWGFRRLIQEGKIDVAQPDLTRCGGFTQFRKIMWEAEYAGIDVCPHAWLTDLLTAASLHANAVLPRSLFLEYNVSSSPMLRDIIENPIQMNANGMMDVPQGDGLGIRINEQAVEKYRIN</sequence>
<dbReference type="SFLD" id="SFLDG00179">
    <property type="entry name" value="mandelate_racemase"/>
    <property type="match status" value="1"/>
</dbReference>
<dbReference type="SUPFAM" id="SSF54826">
    <property type="entry name" value="Enolase N-terminal domain-like"/>
    <property type="match status" value="1"/>
</dbReference>
<dbReference type="InterPro" id="IPR013342">
    <property type="entry name" value="Mandelate_racemase_C"/>
</dbReference>
<accession>A0ABV1GE62</accession>
<name>A0ABV1GE62_9FIRM</name>
<dbReference type="InterPro" id="IPR013341">
    <property type="entry name" value="Mandelate_racemase_N_dom"/>
</dbReference>
<dbReference type="Pfam" id="PF13378">
    <property type="entry name" value="MR_MLE_C"/>
    <property type="match status" value="1"/>
</dbReference>
<dbReference type="CDD" id="cd03316">
    <property type="entry name" value="MR_like"/>
    <property type="match status" value="1"/>
</dbReference>
<keyword evidence="3" id="KW-0460">Magnesium</keyword>
<dbReference type="EMBL" id="JBBMFA010000081">
    <property type="protein sequence ID" value="MEQ2520099.1"/>
    <property type="molecule type" value="Genomic_DNA"/>
</dbReference>
<dbReference type="SMART" id="SM00922">
    <property type="entry name" value="MR_MLE"/>
    <property type="match status" value="1"/>
</dbReference>
<keyword evidence="2" id="KW-0479">Metal-binding</keyword>
<dbReference type="Pfam" id="PF02746">
    <property type="entry name" value="MR_MLE_N"/>
    <property type="match status" value="1"/>
</dbReference>
<gene>
    <name evidence="5" type="ORF">WMO24_06615</name>
</gene>
<dbReference type="InterPro" id="IPR029017">
    <property type="entry name" value="Enolase-like_N"/>
</dbReference>
<dbReference type="RefSeq" id="WP_349215546.1">
    <property type="nucleotide sequence ID" value="NZ_JBBMFA010000081.1"/>
</dbReference>
<comment type="cofactor">
    <cofactor evidence="1">
        <name>Mg(2+)</name>
        <dbReference type="ChEBI" id="CHEBI:18420"/>
    </cofactor>
</comment>
<keyword evidence="6" id="KW-1185">Reference proteome</keyword>
<dbReference type="Gene3D" id="3.20.20.120">
    <property type="entry name" value="Enolase-like C-terminal domain"/>
    <property type="match status" value="1"/>
</dbReference>
<dbReference type="PANTHER" id="PTHR13794">
    <property type="entry name" value="ENOLASE SUPERFAMILY, MANDELATE RACEMASE"/>
    <property type="match status" value="1"/>
</dbReference>
<organism evidence="5 6">
    <name type="scientific">Ruthenibacterium intestinale</name>
    <dbReference type="NCBI Taxonomy" id="3133163"/>
    <lineage>
        <taxon>Bacteria</taxon>
        <taxon>Bacillati</taxon>
        <taxon>Bacillota</taxon>
        <taxon>Clostridia</taxon>
        <taxon>Eubacteriales</taxon>
        <taxon>Oscillospiraceae</taxon>
        <taxon>Ruthenibacterium</taxon>
    </lineage>
</organism>
<dbReference type="Proteomes" id="UP001477672">
    <property type="component" value="Unassembled WGS sequence"/>
</dbReference>
<evidence type="ECO:0000313" key="6">
    <source>
        <dbReference type="Proteomes" id="UP001477672"/>
    </source>
</evidence>
<protein>
    <submittedName>
        <fullName evidence="5">Mandelate racemase/muconate lactonizing enzyme family protein</fullName>
    </submittedName>
</protein>
<dbReference type="InterPro" id="IPR036849">
    <property type="entry name" value="Enolase-like_C_sf"/>
</dbReference>
<evidence type="ECO:0000259" key="4">
    <source>
        <dbReference type="SMART" id="SM00922"/>
    </source>
</evidence>